<dbReference type="RefSeq" id="WP_002651789.1">
    <property type="nucleotide sequence ID" value="NZ_CH672376.1"/>
</dbReference>
<dbReference type="AlphaFoldDB" id="A3ZTE7"/>
<dbReference type="EMBL" id="AANZ01000010">
    <property type="protein sequence ID" value="EAQ80206.1"/>
    <property type="molecule type" value="Genomic_DNA"/>
</dbReference>
<feature type="transmembrane region" description="Helical" evidence="1">
    <location>
        <begin position="23"/>
        <end position="41"/>
    </location>
</feature>
<gene>
    <name evidence="2" type="ORF">DSM3645_19458</name>
</gene>
<feature type="transmembrane region" description="Helical" evidence="1">
    <location>
        <begin position="104"/>
        <end position="124"/>
    </location>
</feature>
<keyword evidence="1" id="KW-0812">Transmembrane</keyword>
<comment type="caution">
    <text evidence="2">The sequence shown here is derived from an EMBL/GenBank/DDBJ whole genome shotgun (WGS) entry which is preliminary data.</text>
</comment>
<dbReference type="HOGENOM" id="CLU_1700816_0_0_0"/>
<dbReference type="OrthoDB" id="9935050at2"/>
<evidence type="ECO:0000313" key="2">
    <source>
        <dbReference type="EMBL" id="EAQ80206.1"/>
    </source>
</evidence>
<accession>A3ZTE7</accession>
<proteinExistence type="predicted"/>
<evidence type="ECO:0000256" key="1">
    <source>
        <dbReference type="SAM" id="Phobius"/>
    </source>
</evidence>
<feature type="transmembrane region" description="Helical" evidence="1">
    <location>
        <begin position="73"/>
        <end position="92"/>
    </location>
</feature>
<evidence type="ECO:0000313" key="3">
    <source>
        <dbReference type="Proteomes" id="UP000004358"/>
    </source>
</evidence>
<reference evidence="2 3" key="1">
    <citation type="submission" date="2006-02" db="EMBL/GenBank/DDBJ databases">
        <authorList>
            <person name="Amann R."/>
            <person name="Ferriera S."/>
            <person name="Johnson J."/>
            <person name="Kravitz S."/>
            <person name="Halpern A."/>
            <person name="Remington K."/>
            <person name="Beeson K."/>
            <person name="Tran B."/>
            <person name="Rogers Y.-H."/>
            <person name="Friedman R."/>
            <person name="Venter J.C."/>
        </authorList>
    </citation>
    <scope>NUCLEOTIDE SEQUENCE [LARGE SCALE GENOMIC DNA]</scope>
    <source>
        <strain evidence="2 3">DSM 3645</strain>
    </source>
</reference>
<dbReference type="STRING" id="314230.DSM3645_19458"/>
<feature type="transmembrane region" description="Helical" evidence="1">
    <location>
        <begin position="48"/>
        <end position="67"/>
    </location>
</feature>
<keyword evidence="1" id="KW-0472">Membrane</keyword>
<feature type="transmembrane region" description="Helical" evidence="1">
    <location>
        <begin position="136"/>
        <end position="153"/>
    </location>
</feature>
<name>A3ZTE7_9BACT</name>
<dbReference type="Proteomes" id="UP000004358">
    <property type="component" value="Unassembled WGS sequence"/>
</dbReference>
<organism evidence="2 3">
    <name type="scientific">Blastopirellula marina DSM 3645</name>
    <dbReference type="NCBI Taxonomy" id="314230"/>
    <lineage>
        <taxon>Bacteria</taxon>
        <taxon>Pseudomonadati</taxon>
        <taxon>Planctomycetota</taxon>
        <taxon>Planctomycetia</taxon>
        <taxon>Pirellulales</taxon>
        <taxon>Pirellulaceae</taxon>
        <taxon>Blastopirellula</taxon>
    </lineage>
</organism>
<keyword evidence="1" id="KW-1133">Transmembrane helix</keyword>
<protein>
    <submittedName>
        <fullName evidence="2">Uncharacterized protein</fullName>
    </submittedName>
</protein>
<sequence>MEIDEIESDAPSSSNFQITLPRLFWWMFVIGALLGYVRLLSDTAGASFPGVLLLAAPAIGTALLLIWDPRTWLGPTVMCAPVLVYFLVVRVIRYDTVQNQNEALFALLLIGSWIAVLGSCAKRLQLTSSASRIGDGLLLLAVLLAFACGMTTIT</sequence>